<reference evidence="2" key="1">
    <citation type="submission" date="2018-03" db="EMBL/GenBank/DDBJ databases">
        <title>Cross-interface Injection: A General Nanoliter Liquid Handling Method Applied to Single Cells Genome Amplification Automated Nanoliter Liquid Handling Applied to Single Cell Multiple Displacement Amplification.</title>
        <authorList>
            <person name="Yun J."/>
            <person name="Xu P."/>
            <person name="Xu J."/>
            <person name="Dai X."/>
            <person name="Wang Y."/>
            <person name="Zheng X."/>
            <person name="Cao C."/>
            <person name="Yi Q."/>
            <person name="Zhu Y."/>
            <person name="Wang L."/>
            <person name="Dong Z."/>
            <person name="Huang Y."/>
            <person name="Huang L."/>
            <person name="Du W."/>
        </authorList>
    </citation>
    <scope>NUCLEOTIDE SEQUENCE [LARGE SCALE GENOMIC DNA]</scope>
    <source>
        <strain evidence="2">Z-D3-2</strain>
    </source>
</reference>
<sequence length="133" mass="14421">MKTFTSVQIAAFRGAMMAPLVVFPAALLLMLGTALVEFDLKQVGDAFSTFFLVGGWSAAIAYVVAFLYGIPIWLILWKLKRLNIVWLSGCALLPAFVLLAVTRDVGLLLMVGYFSLSVSTAGWFIGRRSIGGI</sequence>
<name>A0A2T4CVW4_9GAMM</name>
<dbReference type="AlphaFoldDB" id="A0A2T4CVW4"/>
<gene>
    <name evidence="2" type="ORF">C9940_05190</name>
</gene>
<keyword evidence="1" id="KW-0472">Membrane</keyword>
<dbReference type="EMBL" id="PYVN01000103">
    <property type="protein sequence ID" value="PTB85699.1"/>
    <property type="molecule type" value="Genomic_DNA"/>
</dbReference>
<comment type="caution">
    <text evidence="2">The sequence shown here is derived from an EMBL/GenBank/DDBJ whole genome shotgun (WGS) entry which is preliminary data.</text>
</comment>
<proteinExistence type="predicted"/>
<keyword evidence="1" id="KW-1133">Transmembrane helix</keyword>
<evidence type="ECO:0000256" key="1">
    <source>
        <dbReference type="SAM" id="Phobius"/>
    </source>
</evidence>
<organism evidence="2">
    <name type="scientific">Pseudidiomarina aestuarii</name>
    <dbReference type="NCBI Taxonomy" id="624146"/>
    <lineage>
        <taxon>Bacteria</taxon>
        <taxon>Pseudomonadati</taxon>
        <taxon>Pseudomonadota</taxon>
        <taxon>Gammaproteobacteria</taxon>
        <taxon>Alteromonadales</taxon>
        <taxon>Idiomarinaceae</taxon>
        <taxon>Pseudidiomarina</taxon>
    </lineage>
</organism>
<feature type="transmembrane region" description="Helical" evidence="1">
    <location>
        <begin position="84"/>
        <end position="101"/>
    </location>
</feature>
<feature type="transmembrane region" description="Helical" evidence="1">
    <location>
        <begin position="50"/>
        <end position="77"/>
    </location>
</feature>
<keyword evidence="1" id="KW-0812">Transmembrane</keyword>
<accession>A0A2T4CVW4</accession>
<evidence type="ECO:0000313" key="2">
    <source>
        <dbReference type="EMBL" id="PTB85699.1"/>
    </source>
</evidence>
<protein>
    <submittedName>
        <fullName evidence="2">Uncharacterized protein</fullName>
    </submittedName>
</protein>
<feature type="transmembrane region" description="Helical" evidence="1">
    <location>
        <begin position="107"/>
        <end position="126"/>
    </location>
</feature>